<sequence>MEESNKKTEILVGVFLTFGLALIGLLFLQFSAVREIFKDTYSLTVPFADGTGIKAGTPVILGGSRVGKVSDRPRLNATFNGVIIPLEIYETVRIPTDAKFGIGTSGLLGDSYIEIRTSGANTGAFIEPGAAISEDQIAKAGGLGGLQDTALNVGKKVDLAIEDIQAAVADLRLSLKRINEGALSEQSSTDLREAIASFNKLVKRLDEDTLGDQTSKDLKDAVSSFKNMAASLEVTMKKLDPAIEKLDSTFEKTDTLLGSADGAMKSIDGSAKAIGNVATDIRRGDGLLPALLHDETLKIEFRNLISNLRQRGVLFYKDKSGETEDAPARQRTTPATGTRR</sequence>
<dbReference type="InterPro" id="IPR003399">
    <property type="entry name" value="Mce/MlaD"/>
</dbReference>
<dbReference type="AlphaFoldDB" id="A0A5R8K758"/>
<dbReference type="OrthoDB" id="9788420at2"/>
<name>A0A5R8K758_9BACT</name>
<dbReference type="PANTHER" id="PTHR33371">
    <property type="entry name" value="INTERMEMBRANE PHOSPHOLIPID TRANSPORT SYSTEM BINDING PROTEIN MLAD-RELATED"/>
    <property type="match status" value="1"/>
</dbReference>
<dbReference type="RefSeq" id="WP_138088907.1">
    <property type="nucleotide sequence ID" value="NZ_VAUV01000031.1"/>
</dbReference>
<feature type="transmembrane region" description="Helical" evidence="2">
    <location>
        <begin position="12"/>
        <end position="32"/>
    </location>
</feature>
<evidence type="ECO:0000256" key="2">
    <source>
        <dbReference type="SAM" id="Phobius"/>
    </source>
</evidence>
<keyword evidence="2" id="KW-0472">Membrane</keyword>
<gene>
    <name evidence="4" type="ORF">FEM03_23880</name>
</gene>
<comment type="caution">
    <text evidence="4">The sequence shown here is derived from an EMBL/GenBank/DDBJ whole genome shotgun (WGS) entry which is preliminary data.</text>
</comment>
<keyword evidence="2" id="KW-1133">Transmembrane helix</keyword>
<dbReference type="EMBL" id="VAUV01000031">
    <property type="protein sequence ID" value="TLD68200.1"/>
    <property type="molecule type" value="Genomic_DNA"/>
</dbReference>
<organism evidence="4 5">
    <name type="scientific">Phragmitibacter flavus</name>
    <dbReference type="NCBI Taxonomy" id="2576071"/>
    <lineage>
        <taxon>Bacteria</taxon>
        <taxon>Pseudomonadati</taxon>
        <taxon>Verrucomicrobiota</taxon>
        <taxon>Verrucomicrobiia</taxon>
        <taxon>Verrucomicrobiales</taxon>
        <taxon>Verrucomicrobiaceae</taxon>
        <taxon>Phragmitibacter</taxon>
    </lineage>
</organism>
<dbReference type="InterPro" id="IPR052336">
    <property type="entry name" value="MlaD_Phospholipid_Transporter"/>
</dbReference>
<protein>
    <submittedName>
        <fullName evidence="4">MCE family protein</fullName>
    </submittedName>
</protein>
<dbReference type="Pfam" id="PF02470">
    <property type="entry name" value="MlaD"/>
    <property type="match status" value="1"/>
</dbReference>
<feature type="region of interest" description="Disordered" evidence="1">
    <location>
        <begin position="319"/>
        <end position="340"/>
    </location>
</feature>
<feature type="compositionally biased region" description="Polar residues" evidence="1">
    <location>
        <begin position="330"/>
        <end position="340"/>
    </location>
</feature>
<proteinExistence type="predicted"/>
<dbReference type="PANTHER" id="PTHR33371:SF4">
    <property type="entry name" value="INTERMEMBRANE PHOSPHOLIPID TRANSPORT SYSTEM BINDING PROTEIN MLAD"/>
    <property type="match status" value="1"/>
</dbReference>
<keyword evidence="2" id="KW-0812">Transmembrane</keyword>
<feature type="domain" description="Mce/MlaD" evidence="3">
    <location>
        <begin position="40"/>
        <end position="116"/>
    </location>
</feature>
<evidence type="ECO:0000259" key="3">
    <source>
        <dbReference type="Pfam" id="PF02470"/>
    </source>
</evidence>
<evidence type="ECO:0000313" key="5">
    <source>
        <dbReference type="Proteomes" id="UP000306196"/>
    </source>
</evidence>
<dbReference type="Proteomes" id="UP000306196">
    <property type="component" value="Unassembled WGS sequence"/>
</dbReference>
<keyword evidence="5" id="KW-1185">Reference proteome</keyword>
<reference evidence="4 5" key="1">
    <citation type="submission" date="2019-05" db="EMBL/GenBank/DDBJ databases">
        <title>Verrucobacter flavum gen. nov., sp. nov. a new member of the family Verrucomicrobiaceae.</title>
        <authorList>
            <person name="Szuroczki S."/>
            <person name="Abbaszade G."/>
            <person name="Szabo A."/>
            <person name="Felfoldi T."/>
            <person name="Schumann P."/>
            <person name="Boka K."/>
            <person name="Keki Z."/>
            <person name="Toumi M."/>
            <person name="Toth E."/>
        </authorList>
    </citation>
    <scope>NUCLEOTIDE SEQUENCE [LARGE SCALE GENOMIC DNA]</scope>
    <source>
        <strain evidence="4 5">MG-N-17</strain>
    </source>
</reference>
<accession>A0A5R8K758</accession>
<evidence type="ECO:0000256" key="1">
    <source>
        <dbReference type="SAM" id="MobiDB-lite"/>
    </source>
</evidence>
<feature type="compositionally biased region" description="Basic and acidic residues" evidence="1">
    <location>
        <begin position="319"/>
        <end position="328"/>
    </location>
</feature>
<evidence type="ECO:0000313" key="4">
    <source>
        <dbReference type="EMBL" id="TLD68200.1"/>
    </source>
</evidence>